<feature type="domain" description="SH3b" evidence="2">
    <location>
        <begin position="1"/>
        <end position="50"/>
    </location>
</feature>
<dbReference type="PROSITE" id="PS51781">
    <property type="entry name" value="SH3B"/>
    <property type="match status" value="1"/>
</dbReference>
<organism evidence="3">
    <name type="scientific">Siphoviridae sp. ctxMM9</name>
    <dbReference type="NCBI Taxonomy" id="2827973"/>
    <lineage>
        <taxon>Viruses</taxon>
        <taxon>Duplodnaviria</taxon>
        <taxon>Heunggongvirae</taxon>
        <taxon>Uroviricota</taxon>
        <taxon>Caudoviricetes</taxon>
    </lineage>
</organism>
<evidence type="ECO:0000256" key="1">
    <source>
        <dbReference type="ARBA" id="ARBA00007553"/>
    </source>
</evidence>
<protein>
    <submittedName>
        <fullName evidence="3">SH3 domain protein</fullName>
    </submittedName>
</protein>
<reference evidence="3" key="1">
    <citation type="journal article" date="2021" name="Proc. Natl. Acad. Sci. U.S.A.">
        <title>A Catalog of Tens of Thousands of Viruses from Human Metagenomes Reveals Hidden Associations with Chronic Diseases.</title>
        <authorList>
            <person name="Tisza M.J."/>
            <person name="Buck C.B."/>
        </authorList>
    </citation>
    <scope>NUCLEOTIDE SEQUENCE</scope>
    <source>
        <strain evidence="3">CtxMM9</strain>
    </source>
</reference>
<evidence type="ECO:0000313" key="3">
    <source>
        <dbReference type="EMBL" id="DAF58685.1"/>
    </source>
</evidence>
<accession>A0A8S5T5R3</accession>
<dbReference type="Pfam" id="PF08239">
    <property type="entry name" value="SH3_3"/>
    <property type="match status" value="1"/>
</dbReference>
<proteinExistence type="inferred from homology"/>
<dbReference type="InterPro" id="IPR003646">
    <property type="entry name" value="SH3-like_bac-type"/>
</dbReference>
<dbReference type="Gene3D" id="2.30.30.40">
    <property type="entry name" value="SH3 Domains"/>
    <property type="match status" value="1"/>
</dbReference>
<comment type="similarity">
    <text evidence="1">Belongs to the N-acetylmuramoyl-L-alanine amidase 2 family.</text>
</comment>
<evidence type="ECO:0000259" key="2">
    <source>
        <dbReference type="PROSITE" id="PS51781"/>
    </source>
</evidence>
<sequence length="50" mass="5476">MRASASTSSAKIVAMPLGSTVDVIKELDGWYEIIYNGKSGYVMSKFCEKI</sequence>
<dbReference type="EMBL" id="BK032759">
    <property type="protein sequence ID" value="DAF58685.1"/>
    <property type="molecule type" value="Genomic_DNA"/>
</dbReference>
<name>A0A8S5T5R3_9CAUD</name>